<keyword evidence="2" id="KW-1185">Reference proteome</keyword>
<proteinExistence type="predicted"/>
<accession>A0A2U1QA85</accession>
<dbReference type="GO" id="GO:0003964">
    <property type="term" value="F:RNA-directed DNA polymerase activity"/>
    <property type="evidence" value="ECO:0007669"/>
    <property type="project" value="UniProtKB-KW"/>
</dbReference>
<evidence type="ECO:0000313" key="1">
    <source>
        <dbReference type="EMBL" id="PWA94920.1"/>
    </source>
</evidence>
<keyword evidence="1" id="KW-0808">Transferase</keyword>
<comment type="caution">
    <text evidence="1">The sequence shown here is derived from an EMBL/GenBank/DDBJ whole genome shotgun (WGS) entry which is preliminary data.</text>
</comment>
<keyword evidence="1" id="KW-0695">RNA-directed DNA polymerase</keyword>
<reference evidence="1 2" key="1">
    <citation type="journal article" date="2018" name="Mol. Plant">
        <title>The genome of Artemisia annua provides insight into the evolution of Asteraceae family and artemisinin biosynthesis.</title>
        <authorList>
            <person name="Shen Q."/>
            <person name="Zhang L."/>
            <person name="Liao Z."/>
            <person name="Wang S."/>
            <person name="Yan T."/>
            <person name="Shi P."/>
            <person name="Liu M."/>
            <person name="Fu X."/>
            <person name="Pan Q."/>
            <person name="Wang Y."/>
            <person name="Lv Z."/>
            <person name="Lu X."/>
            <person name="Zhang F."/>
            <person name="Jiang W."/>
            <person name="Ma Y."/>
            <person name="Chen M."/>
            <person name="Hao X."/>
            <person name="Li L."/>
            <person name="Tang Y."/>
            <person name="Lv G."/>
            <person name="Zhou Y."/>
            <person name="Sun X."/>
            <person name="Brodelius P.E."/>
            <person name="Rose J.K.C."/>
            <person name="Tang K."/>
        </authorList>
    </citation>
    <scope>NUCLEOTIDE SEQUENCE [LARGE SCALE GENOMIC DNA]</scope>
    <source>
        <strain evidence="2">cv. Huhao1</strain>
        <tissue evidence="1">Leaf</tissue>
    </source>
</reference>
<keyword evidence="1" id="KW-0548">Nucleotidyltransferase</keyword>
<name>A0A2U1QA85_ARTAN</name>
<protein>
    <submittedName>
        <fullName evidence="1">RNA-directed DNA polymerase, eukaryota, Reverse transcriptase zinc-binding domain protein</fullName>
    </submittedName>
</protein>
<gene>
    <name evidence="1" type="ORF">CTI12_AA055200</name>
</gene>
<dbReference type="AlphaFoldDB" id="A0A2U1QA85"/>
<organism evidence="1 2">
    <name type="scientific">Artemisia annua</name>
    <name type="common">Sweet wormwood</name>
    <dbReference type="NCBI Taxonomy" id="35608"/>
    <lineage>
        <taxon>Eukaryota</taxon>
        <taxon>Viridiplantae</taxon>
        <taxon>Streptophyta</taxon>
        <taxon>Embryophyta</taxon>
        <taxon>Tracheophyta</taxon>
        <taxon>Spermatophyta</taxon>
        <taxon>Magnoliopsida</taxon>
        <taxon>eudicotyledons</taxon>
        <taxon>Gunneridae</taxon>
        <taxon>Pentapetalae</taxon>
        <taxon>asterids</taxon>
        <taxon>campanulids</taxon>
        <taxon>Asterales</taxon>
        <taxon>Asteraceae</taxon>
        <taxon>Asteroideae</taxon>
        <taxon>Anthemideae</taxon>
        <taxon>Artemisiinae</taxon>
        <taxon>Artemisia</taxon>
    </lineage>
</organism>
<evidence type="ECO:0000313" key="2">
    <source>
        <dbReference type="Proteomes" id="UP000245207"/>
    </source>
</evidence>
<sequence>MEVWKQLKKDIKISNVPEIWDQIVLMMENMACSNSIWNVVNRLIIAATIYYIWKERNDRIFAQDSKSAEVWWFSTLRNN</sequence>
<dbReference type="EMBL" id="PKPP01000278">
    <property type="protein sequence ID" value="PWA94920.1"/>
    <property type="molecule type" value="Genomic_DNA"/>
</dbReference>
<dbReference type="Proteomes" id="UP000245207">
    <property type="component" value="Unassembled WGS sequence"/>
</dbReference>
<dbReference type="OrthoDB" id="1302433at2759"/>